<dbReference type="Pfam" id="PF00106">
    <property type="entry name" value="adh_short"/>
    <property type="match status" value="1"/>
</dbReference>
<dbReference type="InParanoid" id="A0A165D2U2"/>
<dbReference type="Gene3D" id="3.40.50.720">
    <property type="entry name" value="NAD(P)-binding Rossmann-like Domain"/>
    <property type="match status" value="1"/>
</dbReference>
<dbReference type="InterPro" id="IPR036291">
    <property type="entry name" value="NAD(P)-bd_dom_sf"/>
</dbReference>
<keyword evidence="3" id="KW-0560">Oxidoreductase</keyword>
<dbReference type="EMBL" id="KV424083">
    <property type="protein sequence ID" value="KZT51953.1"/>
    <property type="molecule type" value="Genomic_DNA"/>
</dbReference>
<gene>
    <name evidence="4" type="ORF">CALCODRAFT_442322</name>
</gene>
<dbReference type="AlphaFoldDB" id="A0A165D2U2"/>
<name>A0A165D2U2_9BASI</name>
<accession>A0A165D2U2</accession>
<dbReference type="InterPro" id="IPR002347">
    <property type="entry name" value="SDR_fam"/>
</dbReference>
<dbReference type="STRING" id="1353952.A0A165D2U2"/>
<keyword evidence="5" id="KW-1185">Reference proteome</keyword>
<keyword evidence="2" id="KW-0521">NADP</keyword>
<organism evidence="4 5">
    <name type="scientific">Calocera cornea HHB12733</name>
    <dbReference type="NCBI Taxonomy" id="1353952"/>
    <lineage>
        <taxon>Eukaryota</taxon>
        <taxon>Fungi</taxon>
        <taxon>Dikarya</taxon>
        <taxon>Basidiomycota</taxon>
        <taxon>Agaricomycotina</taxon>
        <taxon>Dacrymycetes</taxon>
        <taxon>Dacrymycetales</taxon>
        <taxon>Dacrymycetaceae</taxon>
        <taxon>Calocera</taxon>
    </lineage>
</organism>
<protein>
    <submittedName>
        <fullName evidence="4">NAD(P)-binding protein</fullName>
    </submittedName>
</protein>
<dbReference type="FunCoup" id="A0A165D2U2">
    <property type="interactions" value="160"/>
</dbReference>
<dbReference type="Proteomes" id="UP000076842">
    <property type="component" value="Unassembled WGS sequence"/>
</dbReference>
<sequence length="314" mass="34612">MFQSLSEMCPPKPKWTVDDMPDLAGKVVIVTGGNTGIGFVTCKYLLIHGATVYMLCRSPKKAQEAIEKLKEATGGKEARFVPCDLADLPSVKKCVEEFTSKERKLDILFNSAGVMFTPMEQVTKQNFDMQFGTNLVGHAYLTMLLLPTLLATAHSTPGGKVRVINTSSDGHSLFSPKEGINYDLIRDSPARRKVATTTMYGMSKWGNVVLSKELARRYGEKGIISHALNPGHLRTDLQRHVGGLSAKIGDMLLFDPDPLGATTQLYAGTSPQAAEVNGHYYIPWAREGVAKKNTDDPALGKKLWEWLEAEFKKY</sequence>
<dbReference type="PRINTS" id="PR00081">
    <property type="entry name" value="GDHRDH"/>
</dbReference>
<proteinExistence type="inferred from homology"/>
<evidence type="ECO:0000256" key="1">
    <source>
        <dbReference type="ARBA" id="ARBA00006484"/>
    </source>
</evidence>
<dbReference type="SUPFAM" id="SSF51735">
    <property type="entry name" value="NAD(P)-binding Rossmann-fold domains"/>
    <property type="match status" value="1"/>
</dbReference>
<evidence type="ECO:0000313" key="4">
    <source>
        <dbReference type="EMBL" id="KZT51953.1"/>
    </source>
</evidence>
<reference evidence="4 5" key="1">
    <citation type="journal article" date="2016" name="Mol. Biol. Evol.">
        <title>Comparative Genomics of Early-Diverging Mushroom-Forming Fungi Provides Insights into the Origins of Lignocellulose Decay Capabilities.</title>
        <authorList>
            <person name="Nagy L.G."/>
            <person name="Riley R."/>
            <person name="Tritt A."/>
            <person name="Adam C."/>
            <person name="Daum C."/>
            <person name="Floudas D."/>
            <person name="Sun H."/>
            <person name="Yadav J.S."/>
            <person name="Pangilinan J."/>
            <person name="Larsson K.H."/>
            <person name="Matsuura K."/>
            <person name="Barry K."/>
            <person name="Labutti K."/>
            <person name="Kuo R."/>
            <person name="Ohm R.A."/>
            <person name="Bhattacharya S.S."/>
            <person name="Shirouzu T."/>
            <person name="Yoshinaga Y."/>
            <person name="Martin F.M."/>
            <person name="Grigoriev I.V."/>
            <person name="Hibbett D.S."/>
        </authorList>
    </citation>
    <scope>NUCLEOTIDE SEQUENCE [LARGE SCALE GENOMIC DNA]</scope>
    <source>
        <strain evidence="4 5">HHB12733</strain>
    </source>
</reference>
<dbReference type="PANTHER" id="PTHR24320">
    <property type="entry name" value="RETINOL DEHYDROGENASE"/>
    <property type="match status" value="1"/>
</dbReference>
<comment type="similarity">
    <text evidence="1">Belongs to the short-chain dehydrogenases/reductases (SDR) family.</text>
</comment>
<evidence type="ECO:0000313" key="5">
    <source>
        <dbReference type="Proteomes" id="UP000076842"/>
    </source>
</evidence>
<evidence type="ECO:0000256" key="2">
    <source>
        <dbReference type="ARBA" id="ARBA00022857"/>
    </source>
</evidence>
<evidence type="ECO:0000256" key="3">
    <source>
        <dbReference type="ARBA" id="ARBA00023002"/>
    </source>
</evidence>
<dbReference type="OrthoDB" id="191139at2759"/>
<dbReference type="PANTHER" id="PTHR24320:SF282">
    <property type="entry name" value="WW DOMAIN-CONTAINING OXIDOREDUCTASE"/>
    <property type="match status" value="1"/>
</dbReference>
<dbReference type="GO" id="GO:0016491">
    <property type="term" value="F:oxidoreductase activity"/>
    <property type="evidence" value="ECO:0007669"/>
    <property type="project" value="UniProtKB-KW"/>
</dbReference>